<comment type="caution">
    <text evidence="4">The sequence shown here is derived from an EMBL/GenBank/DDBJ whole genome shotgun (WGS) entry which is preliminary data.</text>
</comment>
<sequence length="433" mass="50202">MATVSAKVFEHHKKTDGTYNVKICVHHKSDRRYLDTVHFVVKKQLTAKMKIKDSFVNDLIDEQLKGYRKVISELGEKLNFFTAETLREYLREKDADVDFIKFCALHIAQSVKDGRKGTAHNHRVVRNSLVDYFKREAVSITEINSNMLLSYERFLRGKRTMVRPSGQKGLIKETTSKGLSDSGLYNRMRDLRTLFNAARNMYNNEDLGIYRIKHYPFKKYKIGSAPLTKKRNNTLEQIRIIRDCVTKPESRAELAKELYMLSFYLCGMNAVDFYHLTESNVRNGRIDYNRSKTKSQRKDNAFISIKIIEEVKPLLKKYIEKLAIRYASPDSLNKALLMGMKQLRKLTGLSDLTLYWARHTFGTIARNLCRMSKDDVAQALNHVDSEHTTTDIYIEKDWSIVDDVQIKVITLLRRLDIKIAAQQKKLAAIKNAA</sequence>
<evidence type="ECO:0000313" key="4">
    <source>
        <dbReference type="EMBL" id="MFN0291923.1"/>
    </source>
</evidence>
<reference evidence="4 5" key="1">
    <citation type="submission" date="2024-12" db="EMBL/GenBank/DDBJ databases">
        <authorList>
            <person name="Hu S."/>
        </authorList>
    </citation>
    <scope>NUCLEOTIDE SEQUENCE [LARGE SCALE GENOMIC DNA]</scope>
    <source>
        <strain evidence="4 5">P-25</strain>
    </source>
</reference>
<gene>
    <name evidence="4" type="ORF">E5L68_011015</name>
</gene>
<keyword evidence="5" id="KW-1185">Reference proteome</keyword>
<proteinExistence type="predicted"/>
<dbReference type="RefSeq" id="WP_138730771.1">
    <property type="nucleotide sequence ID" value="NZ_SRMP02000016.1"/>
</dbReference>
<dbReference type="Pfam" id="PF13102">
    <property type="entry name" value="Phage_int_SAM_5"/>
    <property type="match status" value="1"/>
</dbReference>
<protein>
    <submittedName>
        <fullName evidence="4">Site-specific integrase</fullName>
    </submittedName>
</protein>
<feature type="domain" description="Phage integrase SAM-like" evidence="3">
    <location>
        <begin position="98"/>
        <end position="201"/>
    </location>
</feature>
<dbReference type="Gene3D" id="1.10.443.10">
    <property type="entry name" value="Intergrase catalytic core"/>
    <property type="match status" value="1"/>
</dbReference>
<name>A0ABW9JHP9_9SPHI</name>
<evidence type="ECO:0000313" key="5">
    <source>
        <dbReference type="Proteomes" id="UP001517367"/>
    </source>
</evidence>
<keyword evidence="2" id="KW-0233">DNA recombination</keyword>
<keyword evidence="1" id="KW-0238">DNA-binding</keyword>
<accession>A0ABW9JHP9</accession>
<organism evidence="4 5">
    <name type="scientific">Pedobacter helvus</name>
    <dbReference type="NCBI Taxonomy" id="2563444"/>
    <lineage>
        <taxon>Bacteria</taxon>
        <taxon>Pseudomonadati</taxon>
        <taxon>Bacteroidota</taxon>
        <taxon>Sphingobacteriia</taxon>
        <taxon>Sphingobacteriales</taxon>
        <taxon>Sphingobacteriaceae</taxon>
        <taxon>Pedobacter</taxon>
    </lineage>
</organism>
<dbReference type="InterPro" id="IPR011010">
    <property type="entry name" value="DNA_brk_join_enz"/>
</dbReference>
<dbReference type="SUPFAM" id="SSF56349">
    <property type="entry name" value="DNA breaking-rejoining enzymes"/>
    <property type="match status" value="1"/>
</dbReference>
<dbReference type="InterPro" id="IPR025269">
    <property type="entry name" value="SAM-like_dom"/>
</dbReference>
<evidence type="ECO:0000256" key="2">
    <source>
        <dbReference type="ARBA" id="ARBA00023172"/>
    </source>
</evidence>
<dbReference type="InterPro" id="IPR010998">
    <property type="entry name" value="Integrase_recombinase_N"/>
</dbReference>
<evidence type="ECO:0000256" key="1">
    <source>
        <dbReference type="ARBA" id="ARBA00023125"/>
    </source>
</evidence>
<dbReference type="Gene3D" id="1.10.150.130">
    <property type="match status" value="1"/>
</dbReference>
<dbReference type="Proteomes" id="UP001517367">
    <property type="component" value="Unassembled WGS sequence"/>
</dbReference>
<dbReference type="InterPro" id="IPR013762">
    <property type="entry name" value="Integrase-like_cat_sf"/>
</dbReference>
<dbReference type="EMBL" id="SRMP02000016">
    <property type="protein sequence ID" value="MFN0291923.1"/>
    <property type="molecule type" value="Genomic_DNA"/>
</dbReference>
<evidence type="ECO:0000259" key="3">
    <source>
        <dbReference type="Pfam" id="PF13102"/>
    </source>
</evidence>